<proteinExistence type="predicted"/>
<dbReference type="InterPro" id="IPR012218">
    <property type="entry name" value="Cyt_c_BACSU-c550-type"/>
</dbReference>
<dbReference type="InterPro" id="IPR009056">
    <property type="entry name" value="Cyt_c-like_dom"/>
</dbReference>
<evidence type="ECO:0000256" key="7">
    <source>
        <dbReference type="PIRSR" id="PIRSR000025-2"/>
    </source>
</evidence>
<name>A0A323TCR4_9BACI</name>
<dbReference type="PANTHER" id="PTHR37823:SF4">
    <property type="entry name" value="MENAQUINOL-CYTOCHROME C REDUCTASE CYTOCHROME B_C SUBUNIT"/>
    <property type="match status" value="1"/>
</dbReference>
<keyword evidence="1" id="KW-0813">Transport</keyword>
<evidence type="ECO:0000313" key="11">
    <source>
        <dbReference type="EMBL" id="PYZ92829.1"/>
    </source>
</evidence>
<dbReference type="GO" id="GO:0016020">
    <property type="term" value="C:membrane"/>
    <property type="evidence" value="ECO:0007669"/>
    <property type="project" value="InterPro"/>
</dbReference>
<keyword evidence="5 7" id="KW-0408">Iron</keyword>
<dbReference type="SUPFAM" id="SSF46626">
    <property type="entry name" value="Cytochrome c"/>
    <property type="match status" value="1"/>
</dbReference>
<feature type="binding site" description="covalent" evidence="6">
    <location>
        <position position="62"/>
    </location>
    <ligand>
        <name>heme c</name>
        <dbReference type="ChEBI" id="CHEBI:61717"/>
    </ligand>
</feature>
<dbReference type="GO" id="GO:0009055">
    <property type="term" value="F:electron transfer activity"/>
    <property type="evidence" value="ECO:0007669"/>
    <property type="project" value="InterPro"/>
</dbReference>
<keyword evidence="3 7" id="KW-0479">Metal-binding</keyword>
<keyword evidence="4" id="KW-0249">Electron transport</keyword>
<dbReference type="AlphaFoldDB" id="A0A323TCR4"/>
<comment type="caution">
    <text evidence="11">The sequence shown here is derived from an EMBL/GenBank/DDBJ whole genome shotgun (WGS) entry which is preliminary data.</text>
</comment>
<dbReference type="OrthoDB" id="7933886at2"/>
<feature type="signal peptide" evidence="9">
    <location>
        <begin position="1"/>
        <end position="19"/>
    </location>
</feature>
<feature type="region of interest" description="Disordered" evidence="8">
    <location>
        <begin position="19"/>
        <end position="49"/>
    </location>
</feature>
<evidence type="ECO:0000256" key="6">
    <source>
        <dbReference type="PIRSR" id="PIRSR000025-1"/>
    </source>
</evidence>
<dbReference type="RefSeq" id="WP_110610377.1">
    <property type="nucleotide sequence ID" value="NZ_PDOD01000003.1"/>
</dbReference>
<evidence type="ECO:0000256" key="5">
    <source>
        <dbReference type="ARBA" id="ARBA00023004"/>
    </source>
</evidence>
<dbReference type="Proteomes" id="UP000248214">
    <property type="component" value="Unassembled WGS sequence"/>
</dbReference>
<dbReference type="EMBL" id="PDOD01000003">
    <property type="protein sequence ID" value="PYZ92829.1"/>
    <property type="molecule type" value="Genomic_DNA"/>
</dbReference>
<dbReference type="InterPro" id="IPR051811">
    <property type="entry name" value="Cytochrome_c550/c551-like"/>
</dbReference>
<evidence type="ECO:0000313" key="12">
    <source>
        <dbReference type="Proteomes" id="UP000248214"/>
    </source>
</evidence>
<feature type="compositionally biased region" description="Low complexity" evidence="8">
    <location>
        <begin position="30"/>
        <end position="46"/>
    </location>
</feature>
<dbReference type="InterPro" id="IPR036909">
    <property type="entry name" value="Cyt_c-like_dom_sf"/>
</dbReference>
<keyword evidence="2 6" id="KW-0349">Heme</keyword>
<evidence type="ECO:0000256" key="3">
    <source>
        <dbReference type="ARBA" id="ARBA00022723"/>
    </source>
</evidence>
<dbReference type="PROSITE" id="PS51257">
    <property type="entry name" value="PROKAR_LIPOPROTEIN"/>
    <property type="match status" value="1"/>
</dbReference>
<dbReference type="GO" id="GO:0020037">
    <property type="term" value="F:heme binding"/>
    <property type="evidence" value="ECO:0007669"/>
    <property type="project" value="InterPro"/>
</dbReference>
<feature type="chain" id="PRO_5039224165" evidence="9">
    <location>
        <begin position="20"/>
        <end position="117"/>
    </location>
</feature>
<dbReference type="PROSITE" id="PS51007">
    <property type="entry name" value="CYTC"/>
    <property type="match status" value="1"/>
</dbReference>
<evidence type="ECO:0000256" key="2">
    <source>
        <dbReference type="ARBA" id="ARBA00022617"/>
    </source>
</evidence>
<comment type="PTM">
    <text evidence="6">Binds 1 heme c group covalently per subunit.</text>
</comment>
<feature type="domain" description="Cytochrome c" evidence="10">
    <location>
        <begin position="49"/>
        <end position="117"/>
    </location>
</feature>
<reference evidence="11 12" key="1">
    <citation type="submission" date="2017-10" db="EMBL/GenBank/DDBJ databases">
        <title>Bacillus sp. nov., a halophilic bacterium isolated from a Keqin Lake.</title>
        <authorList>
            <person name="Wang H."/>
        </authorList>
    </citation>
    <scope>NUCLEOTIDE SEQUENCE [LARGE SCALE GENOMIC DNA]</scope>
    <source>
        <strain evidence="11 12">KQ-12</strain>
    </source>
</reference>
<evidence type="ECO:0000256" key="1">
    <source>
        <dbReference type="ARBA" id="ARBA00022448"/>
    </source>
</evidence>
<keyword evidence="9" id="KW-0732">Signal</keyword>
<keyword evidence="12" id="KW-1185">Reference proteome</keyword>
<organism evidence="11 12">
    <name type="scientific">Salipaludibacillus keqinensis</name>
    <dbReference type="NCBI Taxonomy" id="2045207"/>
    <lineage>
        <taxon>Bacteria</taxon>
        <taxon>Bacillati</taxon>
        <taxon>Bacillota</taxon>
        <taxon>Bacilli</taxon>
        <taxon>Bacillales</taxon>
        <taxon>Bacillaceae</taxon>
    </lineage>
</organism>
<dbReference type="Gene3D" id="1.10.760.10">
    <property type="entry name" value="Cytochrome c-like domain"/>
    <property type="match status" value="1"/>
</dbReference>
<accession>A0A323TCR4</accession>
<protein>
    <submittedName>
        <fullName evidence="11">Cytochrome C551</fullName>
    </submittedName>
</protein>
<evidence type="ECO:0000256" key="9">
    <source>
        <dbReference type="SAM" id="SignalP"/>
    </source>
</evidence>
<evidence type="ECO:0000259" key="10">
    <source>
        <dbReference type="PROSITE" id="PS51007"/>
    </source>
</evidence>
<dbReference type="PIRSF" id="PIRSF000025">
    <property type="entry name" value="Cytc_Bsub_c550"/>
    <property type="match status" value="1"/>
</dbReference>
<sequence length="117" mass="11840">MKKFLGLMLGAVLVLGACGGNDGNNEEPAPENNGNNAEETNNAAGDDTYDLANGEDIYVGNCASCHGGDLEGASGPALEGYSHDEILAAIEEGPGGMPADLATGQDAEDVAAWITEQ</sequence>
<feature type="binding site" description="axial binding residue" evidence="7">
    <location>
        <position position="97"/>
    </location>
    <ligand>
        <name>heme c</name>
        <dbReference type="ChEBI" id="CHEBI:61717"/>
    </ligand>
    <ligandPart>
        <name>Fe</name>
        <dbReference type="ChEBI" id="CHEBI:18248"/>
    </ligandPart>
</feature>
<feature type="binding site" description="axial binding residue" evidence="7">
    <location>
        <position position="66"/>
    </location>
    <ligand>
        <name>heme c</name>
        <dbReference type="ChEBI" id="CHEBI:61717"/>
    </ligand>
    <ligandPart>
        <name>Fe</name>
        <dbReference type="ChEBI" id="CHEBI:18248"/>
    </ligandPart>
</feature>
<gene>
    <name evidence="11" type="ORF">CR194_14365</name>
</gene>
<evidence type="ECO:0000256" key="8">
    <source>
        <dbReference type="SAM" id="MobiDB-lite"/>
    </source>
</evidence>
<dbReference type="GO" id="GO:0005506">
    <property type="term" value="F:iron ion binding"/>
    <property type="evidence" value="ECO:0007669"/>
    <property type="project" value="InterPro"/>
</dbReference>
<dbReference type="PANTHER" id="PTHR37823">
    <property type="entry name" value="CYTOCHROME C-553-LIKE"/>
    <property type="match status" value="1"/>
</dbReference>
<feature type="binding site" description="covalent" evidence="6">
    <location>
        <position position="65"/>
    </location>
    <ligand>
        <name>heme c</name>
        <dbReference type="ChEBI" id="CHEBI:61717"/>
    </ligand>
</feature>
<evidence type="ECO:0000256" key="4">
    <source>
        <dbReference type="ARBA" id="ARBA00022982"/>
    </source>
</evidence>
<dbReference type="Pfam" id="PF13442">
    <property type="entry name" value="Cytochrome_CBB3"/>
    <property type="match status" value="1"/>
</dbReference>